<dbReference type="OrthoDB" id="3261349at2759"/>
<keyword evidence="1" id="KW-1133">Transmembrane helix</keyword>
<sequence length="210" mass="23265">MFIGTLLMMRTYALYGRDRRILLVLTTPLAGLFAAGCWAIFAPGDGAGSPVPWNVGCTTTSSNAQRYRFMAAWIDVLVCDVVVFLLTFLKSFRVIRVDRRTLFDIFLRDGAIYFAFLAASNLSNDLTYIYGGLLIRGVAAVFTNNISAVLISRLMLNLRDPKILTQQGTSELTTNRTSHFPISDLEFANGTALSDRADDSFTRGGDHDNR</sequence>
<evidence type="ECO:0000313" key="3">
    <source>
        <dbReference type="Proteomes" id="UP000250043"/>
    </source>
</evidence>
<dbReference type="Proteomes" id="UP000250043">
    <property type="component" value="Unassembled WGS sequence"/>
</dbReference>
<evidence type="ECO:0000256" key="1">
    <source>
        <dbReference type="SAM" id="Phobius"/>
    </source>
</evidence>
<proteinExistence type="predicted"/>
<dbReference type="EMBL" id="KV722388">
    <property type="protein sequence ID" value="OCH91283.1"/>
    <property type="molecule type" value="Genomic_DNA"/>
</dbReference>
<evidence type="ECO:0000313" key="2">
    <source>
        <dbReference type="EMBL" id="OCH91283.1"/>
    </source>
</evidence>
<organism evidence="2 3">
    <name type="scientific">Obba rivulosa</name>
    <dbReference type="NCBI Taxonomy" id="1052685"/>
    <lineage>
        <taxon>Eukaryota</taxon>
        <taxon>Fungi</taxon>
        <taxon>Dikarya</taxon>
        <taxon>Basidiomycota</taxon>
        <taxon>Agaricomycotina</taxon>
        <taxon>Agaricomycetes</taxon>
        <taxon>Polyporales</taxon>
        <taxon>Gelatoporiaceae</taxon>
        <taxon>Obba</taxon>
    </lineage>
</organism>
<dbReference type="AlphaFoldDB" id="A0A8E2AVU0"/>
<feature type="transmembrane region" description="Helical" evidence="1">
    <location>
        <begin position="101"/>
        <end position="122"/>
    </location>
</feature>
<feature type="transmembrane region" description="Helical" evidence="1">
    <location>
        <begin position="70"/>
        <end position="89"/>
    </location>
</feature>
<protein>
    <submittedName>
        <fullName evidence="2">Uncharacterized protein</fullName>
    </submittedName>
</protein>
<name>A0A8E2AVU0_9APHY</name>
<keyword evidence="1" id="KW-0472">Membrane</keyword>
<accession>A0A8E2AVU0</accession>
<gene>
    <name evidence="2" type="ORF">OBBRIDRAFT_792445</name>
</gene>
<reference evidence="2 3" key="1">
    <citation type="submission" date="2016-07" db="EMBL/GenBank/DDBJ databases">
        <title>Draft genome of the white-rot fungus Obba rivulosa 3A-2.</title>
        <authorList>
            <consortium name="DOE Joint Genome Institute"/>
            <person name="Miettinen O."/>
            <person name="Riley R."/>
            <person name="Acob R."/>
            <person name="Barry K."/>
            <person name="Cullen D."/>
            <person name="De Vries R."/>
            <person name="Hainaut M."/>
            <person name="Hatakka A."/>
            <person name="Henrissat B."/>
            <person name="Hilden K."/>
            <person name="Kuo R."/>
            <person name="Labutti K."/>
            <person name="Lipzen A."/>
            <person name="Makela M.R."/>
            <person name="Sandor L."/>
            <person name="Spatafora J.W."/>
            <person name="Grigoriev I.V."/>
            <person name="Hibbett D.S."/>
        </authorList>
    </citation>
    <scope>NUCLEOTIDE SEQUENCE [LARGE SCALE GENOMIC DNA]</scope>
    <source>
        <strain evidence="2 3">3A-2</strain>
    </source>
</reference>
<keyword evidence="1" id="KW-0812">Transmembrane</keyword>
<keyword evidence="3" id="KW-1185">Reference proteome</keyword>
<feature type="transmembrane region" description="Helical" evidence="1">
    <location>
        <begin position="21"/>
        <end position="41"/>
    </location>
</feature>
<feature type="transmembrane region" description="Helical" evidence="1">
    <location>
        <begin position="128"/>
        <end position="151"/>
    </location>
</feature>